<evidence type="ECO:0000313" key="2">
    <source>
        <dbReference type="Proteomes" id="UP000252530"/>
    </source>
</evidence>
<accession>A0A366KB29</accession>
<dbReference type="EMBL" id="PDCG01000003">
    <property type="protein sequence ID" value="RBP97871.1"/>
    <property type="molecule type" value="Genomic_DNA"/>
</dbReference>
<name>A0A366KB29_9BIFI</name>
<organism evidence="1 2">
    <name type="scientific">Bifidobacterium aemilianum</name>
    <dbReference type="NCBI Taxonomy" id="2493120"/>
    <lineage>
        <taxon>Bacteria</taxon>
        <taxon>Bacillati</taxon>
        <taxon>Actinomycetota</taxon>
        <taxon>Actinomycetes</taxon>
        <taxon>Bifidobacteriales</taxon>
        <taxon>Bifidobacteriaceae</taxon>
        <taxon>Bifidobacterium</taxon>
    </lineage>
</organism>
<dbReference type="Proteomes" id="UP000252530">
    <property type="component" value="Unassembled WGS sequence"/>
</dbReference>
<dbReference type="PROSITE" id="PS51257">
    <property type="entry name" value="PROKAR_LIPOPROTEIN"/>
    <property type="match status" value="1"/>
</dbReference>
<dbReference type="OrthoDB" id="4549550at2"/>
<proteinExistence type="predicted"/>
<evidence type="ECO:0008006" key="3">
    <source>
        <dbReference type="Google" id="ProtNLM"/>
    </source>
</evidence>
<evidence type="ECO:0000313" key="1">
    <source>
        <dbReference type="EMBL" id="RBP97871.1"/>
    </source>
</evidence>
<gene>
    <name evidence="1" type="ORF">CRD60_04620</name>
</gene>
<protein>
    <recommendedName>
        <fullName evidence="3">Lipoprotein</fullName>
    </recommendedName>
</protein>
<keyword evidence="2" id="KW-1185">Reference proteome</keyword>
<comment type="caution">
    <text evidence="1">The sequence shown here is derived from an EMBL/GenBank/DDBJ whole genome shotgun (WGS) entry which is preliminary data.</text>
</comment>
<sequence length="161" mass="17219">MTVKSDLLPVFDAPATDRVWLVAAHGGAGCTTIYRSAPGLYADAGRALPACATPTGAAMVLCAMGTSRGLESLRALLSEWSSGQYGPTRLLGVAVTTPVRRVPRALHRSRLLVCSAAPASWRLPWIAGLELDGLPERYPHAYARLAQDLEKLRVEGQGVRR</sequence>
<dbReference type="AlphaFoldDB" id="A0A366KB29"/>
<reference evidence="1 2" key="1">
    <citation type="submission" date="2017-10" db="EMBL/GenBank/DDBJ databases">
        <title>Bifidobacterium xylocopum sp. nov. and Bifidobacterium aemilianum sp. nov., from the carpenter bee (Xylocopa violacea) digestive tract.</title>
        <authorList>
            <person name="Alberoni D."/>
            <person name="Baffoni L."/>
            <person name="Di Gioia D."/>
            <person name="Gaggia F."/>
            <person name="Biavati B."/>
        </authorList>
    </citation>
    <scope>NUCLEOTIDE SEQUENCE [LARGE SCALE GENOMIC DNA]</scope>
    <source>
        <strain evidence="1 2">XV10</strain>
    </source>
</reference>